<dbReference type="AlphaFoldDB" id="M3FYM2"/>
<dbReference type="Proteomes" id="UP000011776">
    <property type="component" value="Unassembled WGS sequence"/>
</dbReference>
<dbReference type="BioCyc" id="LINT1001599:G11K9-706-MONOMER"/>
<dbReference type="EMBL" id="AFME02000076">
    <property type="protein sequence ID" value="EMG12634.1"/>
    <property type="molecule type" value="Genomic_DNA"/>
</dbReference>
<evidence type="ECO:0000313" key="1">
    <source>
        <dbReference type="EMBL" id="EMG12634.1"/>
    </source>
</evidence>
<accession>M3FYM2</accession>
<name>M3FYM2_LEPIR</name>
<reference evidence="1 2" key="1">
    <citation type="submission" date="2013-02" db="EMBL/GenBank/DDBJ databases">
        <authorList>
            <person name="Harkins D.M."/>
            <person name="Durkin A.S."/>
            <person name="Brinkac L.M."/>
            <person name="Haft D.H."/>
            <person name="Selengut J.D."/>
            <person name="Sanka R."/>
            <person name="DePew J."/>
            <person name="Purushe J."/>
            <person name="Tulsiani S.M."/>
            <person name="Graham G.C."/>
            <person name="Burns M.-A."/>
            <person name="Dohnt M.F."/>
            <person name="Smythe L.D."/>
            <person name="McKay D.B."/>
            <person name="Craig S.B."/>
            <person name="Vinetz J.M."/>
            <person name="Sutton G.G."/>
            <person name="Nierman W.C."/>
            <person name="Fouts D.E."/>
        </authorList>
    </citation>
    <scope>NUCLEOTIDE SEQUENCE [LARGE SCALE GENOMIC DNA]</scope>
    <source>
        <strain evidence="1 2">LT2186</strain>
    </source>
</reference>
<evidence type="ECO:0000313" key="2">
    <source>
        <dbReference type="Proteomes" id="UP000011776"/>
    </source>
</evidence>
<protein>
    <submittedName>
        <fullName evidence="1">Uncharacterized protein</fullName>
    </submittedName>
</protein>
<comment type="caution">
    <text evidence="1">The sequence shown here is derived from an EMBL/GenBank/DDBJ whole genome shotgun (WGS) entry which is preliminary data.</text>
</comment>
<organism evidence="1 2">
    <name type="scientific">Leptospira interrogans serovar Grippotyphosa str. LT2186</name>
    <dbReference type="NCBI Taxonomy" id="1001599"/>
    <lineage>
        <taxon>Bacteria</taxon>
        <taxon>Pseudomonadati</taxon>
        <taxon>Spirochaetota</taxon>
        <taxon>Spirochaetia</taxon>
        <taxon>Leptospirales</taxon>
        <taxon>Leptospiraceae</taxon>
        <taxon>Leptospira</taxon>
    </lineage>
</organism>
<proteinExistence type="predicted"/>
<gene>
    <name evidence="1" type="ORF">LEP1GSC151_0963</name>
</gene>
<sequence>MLKVSRRLQSSITFVLDSAELTLNKKELLRSMNLDQLST</sequence>